<name>A0A4R1BFL4_9PROT</name>
<protein>
    <submittedName>
        <fullName evidence="1">Uncharacterized protein</fullName>
    </submittedName>
</protein>
<comment type="caution">
    <text evidence="1">The sequence shown here is derived from an EMBL/GenBank/DDBJ whole genome shotgun (WGS) entry which is preliminary data.</text>
</comment>
<sequence>MSHTVSGSTAARPDLDWSQIRETILMLNLAVAQLEMAMRDSGGSVEVLTNTFTDMYGNLMGLVEATGGLPDSPIKQSVQELGVSVSGQMQQAIVAFQFYDRLSQRLTHVSHSLENLGSIVGDSARLYNPHAWRELQDQIRSRYTMEDEREMFDTLLATGDVKQALEQYVERKHEEAGGADDVELF</sequence>
<keyword evidence="2" id="KW-1185">Reference proteome</keyword>
<dbReference type="OrthoDB" id="3288815at2"/>
<reference evidence="1 2" key="1">
    <citation type="submission" date="2019-03" db="EMBL/GenBank/DDBJ databases">
        <title>Genome sequence of Thiobacillaceae bacterium LSR1, a sulfur-oxidizing bacterium isolated from freshwater sediment.</title>
        <authorList>
            <person name="Li S."/>
        </authorList>
    </citation>
    <scope>NUCLEOTIDE SEQUENCE [LARGE SCALE GENOMIC DNA]</scope>
    <source>
        <strain evidence="1 2">LSR1</strain>
    </source>
</reference>
<evidence type="ECO:0000313" key="2">
    <source>
        <dbReference type="Proteomes" id="UP000295443"/>
    </source>
</evidence>
<dbReference type="AlphaFoldDB" id="A0A4R1BFL4"/>
<dbReference type="Proteomes" id="UP000295443">
    <property type="component" value="Unassembled WGS sequence"/>
</dbReference>
<dbReference type="EMBL" id="SJZB01000021">
    <property type="protein sequence ID" value="TCJ15986.1"/>
    <property type="molecule type" value="Genomic_DNA"/>
</dbReference>
<gene>
    <name evidence="1" type="ORF">EZJ19_05880</name>
</gene>
<accession>A0A4R1BFL4</accession>
<proteinExistence type="predicted"/>
<organism evidence="1 2">
    <name type="scientific">Parasulfuritortus cantonensis</name>
    <dbReference type="NCBI Taxonomy" id="2528202"/>
    <lineage>
        <taxon>Bacteria</taxon>
        <taxon>Pseudomonadati</taxon>
        <taxon>Pseudomonadota</taxon>
        <taxon>Betaproteobacteria</taxon>
        <taxon>Nitrosomonadales</taxon>
        <taxon>Thiobacillaceae</taxon>
        <taxon>Parasulfuritortus</taxon>
    </lineage>
</organism>
<evidence type="ECO:0000313" key="1">
    <source>
        <dbReference type="EMBL" id="TCJ15986.1"/>
    </source>
</evidence>
<dbReference type="RefSeq" id="WP_131445449.1">
    <property type="nucleotide sequence ID" value="NZ_SJZB01000021.1"/>
</dbReference>